<feature type="region of interest" description="Disordered" evidence="1">
    <location>
        <begin position="44"/>
        <end position="95"/>
    </location>
</feature>
<gene>
    <name evidence="2" type="ORF">GCM10008018_06340</name>
</gene>
<feature type="compositionally biased region" description="Low complexity" evidence="1">
    <location>
        <begin position="58"/>
        <end position="68"/>
    </location>
</feature>
<proteinExistence type="predicted"/>
<sequence length="95" mass="10423">MKKTKWTKWQLGIVIAAILFYLFQEVKASPQFLAAVTAASLSQGQKAPVTVQKETDTTRVTGRTNTRIRNQDQAASGRSESSPSTKKAHTRSQAS</sequence>
<dbReference type="RefSeq" id="WP_189007478.1">
    <property type="nucleotide sequence ID" value="NZ_BMHE01000002.1"/>
</dbReference>
<accession>A0ABQ2BP36</accession>
<comment type="caution">
    <text evidence="2">The sequence shown here is derived from an EMBL/GenBank/DDBJ whole genome shotgun (WGS) entry which is preliminary data.</text>
</comment>
<name>A0ABQ2BP36_9BACL</name>
<organism evidence="2 3">
    <name type="scientific">Paenibacillus marchantiophytorum</name>
    <dbReference type="NCBI Taxonomy" id="1619310"/>
    <lineage>
        <taxon>Bacteria</taxon>
        <taxon>Bacillati</taxon>
        <taxon>Bacillota</taxon>
        <taxon>Bacilli</taxon>
        <taxon>Bacillales</taxon>
        <taxon>Paenibacillaceae</taxon>
        <taxon>Paenibacillus</taxon>
    </lineage>
</organism>
<protein>
    <submittedName>
        <fullName evidence="2">Uncharacterized protein</fullName>
    </submittedName>
</protein>
<reference evidence="3" key="1">
    <citation type="journal article" date="2019" name="Int. J. Syst. Evol. Microbiol.">
        <title>The Global Catalogue of Microorganisms (GCM) 10K type strain sequencing project: providing services to taxonomists for standard genome sequencing and annotation.</title>
        <authorList>
            <consortium name="The Broad Institute Genomics Platform"/>
            <consortium name="The Broad Institute Genome Sequencing Center for Infectious Disease"/>
            <person name="Wu L."/>
            <person name="Ma J."/>
        </authorList>
    </citation>
    <scope>NUCLEOTIDE SEQUENCE [LARGE SCALE GENOMIC DNA]</scope>
    <source>
        <strain evidence="3">CGMCC 1.15043</strain>
    </source>
</reference>
<evidence type="ECO:0000313" key="3">
    <source>
        <dbReference type="Proteomes" id="UP000615455"/>
    </source>
</evidence>
<keyword evidence="3" id="KW-1185">Reference proteome</keyword>
<dbReference type="EMBL" id="BMHE01000002">
    <property type="protein sequence ID" value="GGI44285.1"/>
    <property type="molecule type" value="Genomic_DNA"/>
</dbReference>
<evidence type="ECO:0000313" key="2">
    <source>
        <dbReference type="EMBL" id="GGI44285.1"/>
    </source>
</evidence>
<feature type="compositionally biased region" description="Basic residues" evidence="1">
    <location>
        <begin position="86"/>
        <end position="95"/>
    </location>
</feature>
<evidence type="ECO:0000256" key="1">
    <source>
        <dbReference type="SAM" id="MobiDB-lite"/>
    </source>
</evidence>
<dbReference type="Proteomes" id="UP000615455">
    <property type="component" value="Unassembled WGS sequence"/>
</dbReference>
<feature type="compositionally biased region" description="Polar residues" evidence="1">
    <location>
        <begin position="71"/>
        <end position="85"/>
    </location>
</feature>